<proteinExistence type="predicted"/>
<gene>
    <name evidence="1" type="ORF">O9G_000336</name>
</gene>
<dbReference type="Proteomes" id="UP000030755">
    <property type="component" value="Unassembled WGS sequence"/>
</dbReference>
<accession>A0A075ATG7</accession>
<name>A0A075ATG7_ROZAC</name>
<evidence type="ECO:0000313" key="2">
    <source>
        <dbReference type="Proteomes" id="UP000030755"/>
    </source>
</evidence>
<dbReference type="EMBL" id="KE561047">
    <property type="protein sequence ID" value="EPZ33561.1"/>
    <property type="molecule type" value="Genomic_DNA"/>
</dbReference>
<organism evidence="1 2">
    <name type="scientific">Rozella allomycis (strain CSF55)</name>
    <dbReference type="NCBI Taxonomy" id="988480"/>
    <lineage>
        <taxon>Eukaryota</taxon>
        <taxon>Fungi</taxon>
        <taxon>Fungi incertae sedis</taxon>
        <taxon>Cryptomycota</taxon>
        <taxon>Cryptomycota incertae sedis</taxon>
        <taxon>Rozella</taxon>
    </lineage>
</organism>
<reference evidence="1 2" key="1">
    <citation type="journal article" date="2013" name="Curr. Biol.">
        <title>Shared signatures of parasitism and phylogenomics unite Cryptomycota and microsporidia.</title>
        <authorList>
            <person name="James T.Y."/>
            <person name="Pelin A."/>
            <person name="Bonen L."/>
            <person name="Ahrendt S."/>
            <person name="Sain D."/>
            <person name="Corradi N."/>
            <person name="Stajich J.E."/>
        </authorList>
    </citation>
    <scope>NUCLEOTIDE SEQUENCE [LARGE SCALE GENOMIC DNA]</scope>
    <source>
        <strain evidence="1 2">CSF55</strain>
    </source>
</reference>
<evidence type="ECO:0000313" key="1">
    <source>
        <dbReference type="EMBL" id="EPZ33561.1"/>
    </source>
</evidence>
<keyword evidence="2" id="KW-1185">Reference proteome</keyword>
<dbReference type="AlphaFoldDB" id="A0A075ATG7"/>
<dbReference type="HOGENOM" id="CLU_2591122_0_0_1"/>
<sequence>MERNIEEVADSQPKWESLTNVERYTYYSRRMRSRVPIQFHGKWCKTIFRYEQPLDIPIRVCWKKDLPAIRQKQESQIKIN</sequence>
<protein>
    <submittedName>
        <fullName evidence="1">Uncharacterized protein</fullName>
    </submittedName>
</protein>